<sequence length="153" mass="16724">MINLTKKLTTKAAENATLTLPLASRVKSRLRAVLDDGRDVGLFLERGQVLQNGDVLASEDGIFVKIIAANETVSTVSCDDAWLMARACYHLGNRHVALQINPGRIQYLHDHVLDDMLIGLGLKVKVEKVPFEPEAGAYGSNASSSHDHGHHHH</sequence>
<dbReference type="SUPFAM" id="SSF69737">
    <property type="entry name" value="Urease metallochaperone UreE, C-terminal domain"/>
    <property type="match status" value="1"/>
</dbReference>
<organism evidence="6">
    <name type="scientific">marine sediment metagenome</name>
    <dbReference type="NCBI Taxonomy" id="412755"/>
    <lineage>
        <taxon>unclassified sequences</taxon>
        <taxon>metagenomes</taxon>
        <taxon>ecological metagenomes</taxon>
    </lineage>
</organism>
<dbReference type="EMBL" id="LAZR01060659">
    <property type="protein sequence ID" value="KKK65224.1"/>
    <property type="molecule type" value="Genomic_DNA"/>
</dbReference>
<dbReference type="PIRSF" id="PIRSF036402">
    <property type="entry name" value="Ureas_acces_UreE"/>
    <property type="match status" value="1"/>
</dbReference>
<name>A0A0F8ZFF8_9ZZZZ</name>
<dbReference type="Gene3D" id="2.60.260.20">
    <property type="entry name" value="Urease metallochaperone UreE, N-terminal domain"/>
    <property type="match status" value="1"/>
</dbReference>
<feature type="domain" description="UreE urease accessory N-terminal" evidence="5">
    <location>
        <begin position="1"/>
        <end position="64"/>
    </location>
</feature>
<protein>
    <recommendedName>
        <fullName evidence="5">UreE urease accessory N-terminal domain-containing protein</fullName>
    </recommendedName>
</protein>
<dbReference type="GO" id="GO:0006457">
    <property type="term" value="P:protein folding"/>
    <property type="evidence" value="ECO:0007669"/>
    <property type="project" value="InterPro"/>
</dbReference>
<keyword evidence="3" id="KW-0533">Nickel</keyword>
<evidence type="ECO:0000313" key="6">
    <source>
        <dbReference type="EMBL" id="KKK65224.1"/>
    </source>
</evidence>
<dbReference type="Pfam" id="PF02814">
    <property type="entry name" value="UreE_N"/>
    <property type="match status" value="1"/>
</dbReference>
<dbReference type="CDD" id="cd00571">
    <property type="entry name" value="UreE"/>
    <property type="match status" value="1"/>
</dbReference>
<evidence type="ECO:0000256" key="1">
    <source>
        <dbReference type="ARBA" id="ARBA00004496"/>
    </source>
</evidence>
<dbReference type="InterPro" id="IPR004029">
    <property type="entry name" value="UreE_N"/>
</dbReference>
<proteinExistence type="inferred from homology"/>
<dbReference type="InterPro" id="IPR007864">
    <property type="entry name" value="UreE_C_dom"/>
</dbReference>
<dbReference type="Pfam" id="PF05194">
    <property type="entry name" value="UreE_C"/>
    <property type="match status" value="1"/>
</dbReference>
<dbReference type="GO" id="GO:0016151">
    <property type="term" value="F:nickel cation binding"/>
    <property type="evidence" value="ECO:0007669"/>
    <property type="project" value="InterPro"/>
</dbReference>
<evidence type="ECO:0000256" key="2">
    <source>
        <dbReference type="ARBA" id="ARBA00022490"/>
    </source>
</evidence>
<keyword evidence="2" id="KW-0963">Cytoplasm</keyword>
<dbReference type="GO" id="GO:0005737">
    <property type="term" value="C:cytoplasm"/>
    <property type="evidence" value="ECO:0007669"/>
    <property type="project" value="UniProtKB-SubCell"/>
</dbReference>
<evidence type="ECO:0000256" key="3">
    <source>
        <dbReference type="ARBA" id="ARBA00022596"/>
    </source>
</evidence>
<dbReference type="SMART" id="SM00988">
    <property type="entry name" value="UreE_N"/>
    <property type="match status" value="1"/>
</dbReference>
<dbReference type="NCBIfam" id="NF009751">
    <property type="entry name" value="PRK13261.1-1"/>
    <property type="match status" value="1"/>
</dbReference>
<comment type="subcellular location">
    <subcellularLocation>
        <location evidence="1">Cytoplasm</location>
    </subcellularLocation>
</comment>
<evidence type="ECO:0000256" key="4">
    <source>
        <dbReference type="ARBA" id="ARBA00023186"/>
    </source>
</evidence>
<dbReference type="SUPFAM" id="SSF69287">
    <property type="entry name" value="Urease metallochaperone UreE, N-terminal domain"/>
    <property type="match status" value="1"/>
</dbReference>
<gene>
    <name evidence="6" type="ORF">LCGC14_2976290</name>
</gene>
<reference evidence="6" key="1">
    <citation type="journal article" date="2015" name="Nature">
        <title>Complex archaea that bridge the gap between prokaryotes and eukaryotes.</title>
        <authorList>
            <person name="Spang A."/>
            <person name="Saw J.H."/>
            <person name="Jorgensen S.L."/>
            <person name="Zaremba-Niedzwiedzka K."/>
            <person name="Martijn J."/>
            <person name="Lind A.E."/>
            <person name="van Eijk R."/>
            <person name="Schleper C."/>
            <person name="Guy L."/>
            <person name="Ettema T.J."/>
        </authorList>
    </citation>
    <scope>NUCLEOTIDE SEQUENCE</scope>
</reference>
<dbReference type="Gene3D" id="3.30.70.790">
    <property type="entry name" value="UreE, C-terminal domain"/>
    <property type="match status" value="1"/>
</dbReference>
<accession>A0A0F8ZFF8</accession>
<dbReference type="GO" id="GO:0019627">
    <property type="term" value="P:urea metabolic process"/>
    <property type="evidence" value="ECO:0007669"/>
    <property type="project" value="InterPro"/>
</dbReference>
<dbReference type="InterPro" id="IPR036118">
    <property type="entry name" value="UreE_N_sf"/>
</dbReference>
<dbReference type="HAMAP" id="MF_00822">
    <property type="entry name" value="UreE"/>
    <property type="match status" value="1"/>
</dbReference>
<comment type="caution">
    <text evidence="6">The sequence shown here is derived from an EMBL/GenBank/DDBJ whole genome shotgun (WGS) entry which is preliminary data.</text>
</comment>
<evidence type="ECO:0000259" key="5">
    <source>
        <dbReference type="SMART" id="SM00988"/>
    </source>
</evidence>
<dbReference type="InterPro" id="IPR012406">
    <property type="entry name" value="UreE"/>
</dbReference>
<dbReference type="AlphaFoldDB" id="A0A0F8ZFF8"/>
<dbReference type="GO" id="GO:0065003">
    <property type="term" value="P:protein-containing complex assembly"/>
    <property type="evidence" value="ECO:0007669"/>
    <property type="project" value="InterPro"/>
</dbReference>
<keyword evidence="4" id="KW-0143">Chaperone</keyword>